<feature type="domain" description="TGS" evidence="9">
    <location>
        <begin position="417"/>
        <end position="478"/>
    </location>
</feature>
<evidence type="ECO:0000256" key="5">
    <source>
        <dbReference type="ARBA" id="ARBA00033308"/>
    </source>
</evidence>
<dbReference type="InterPro" id="IPR002912">
    <property type="entry name" value="ACT_dom"/>
</dbReference>
<evidence type="ECO:0000256" key="4">
    <source>
        <dbReference type="ARBA" id="ARBA00032407"/>
    </source>
</evidence>
<dbReference type="FunFam" id="3.30.460.10:FF:000001">
    <property type="entry name" value="GTP pyrophosphokinase RelA"/>
    <property type="match status" value="1"/>
</dbReference>
<dbReference type="InterPro" id="IPR012676">
    <property type="entry name" value="TGS-like"/>
</dbReference>
<evidence type="ECO:0000259" key="8">
    <source>
        <dbReference type="PROSITE" id="PS51671"/>
    </source>
</evidence>
<sequence length="758" mass="85816">MVKVREDHPIREDGTVDLDLWLLRLQQQVEVTDINQLREACVLAKEARAAVAECDDDWAQNTVGSFRTGLEMAQILAELQQDQETLVAAVLYRSVRERKLSLQQVQERFGATIAGLIDGVLQMAAIGSRKNPRSEDSVLGASTAQIDNVRKMLVAMIDDVRVALIKIAERTCAIRGVKNSDRKKRYLVAREVFDIYAPLAHRLGIGHIKWELEDLSFRYLKPNDYKHIARLLDEKRLDRQLFINQVVELLRERLDDAHIDGEVMGRAKHIYSIWRKMQRKSIDFNQVYDVRAVRILVPEIRDCYTVLGIVHGLWRNIPHEFDDYIASPKPNGYRSLHTAVFGPEGKVLEIQIRTFSMHEEAELGVCAHHLYKGTDTQSRADGYEEKIAWLRQVLEWHDDLGDTEALGDMLRGDVVQDRLYVFTPDGHVIDLPQGATAVDFAYRVHTEVGHRCRGAKINGRIIPLNKPLQTGDQVEILTSKEESPRRDWLNANFGFVTTSRARAKVAHWFKQQAKEQNAEAGRDIIMREFRRLALDPQAISLDRIAEAINYKTAEDVCAALGAGDVRLSQIIHAAQDQVEPQRPDSQLDLGLPAQQPSAGKEPRSGGSGINIQGIGNLMTTLATCCKPVPGDPIMGYITQGRGISIHHEDCLNLMNLRENEPDRVITVDWGEEDEQTYPVDMIIEAFDRPGLLRDVMLVLSNEKMNILAANTLTDRKNNMARLTLTVEIPRLERLGRLMDKINQVPNVLDVHRERSGGQ</sequence>
<organism evidence="10 11">
    <name type="scientific">Marinobacterium stanieri</name>
    <dbReference type="NCBI Taxonomy" id="49186"/>
    <lineage>
        <taxon>Bacteria</taxon>
        <taxon>Pseudomonadati</taxon>
        <taxon>Pseudomonadota</taxon>
        <taxon>Gammaproteobacteria</taxon>
        <taxon>Oceanospirillales</taxon>
        <taxon>Oceanospirillaceae</taxon>
        <taxon>Marinobacterium</taxon>
    </lineage>
</organism>
<dbReference type="InterPro" id="IPR043519">
    <property type="entry name" value="NT_sf"/>
</dbReference>
<dbReference type="CDD" id="cd05399">
    <property type="entry name" value="NT_Rel-Spo_like"/>
    <property type="match status" value="1"/>
</dbReference>
<dbReference type="SUPFAM" id="SSF81271">
    <property type="entry name" value="TGS-like"/>
    <property type="match status" value="1"/>
</dbReference>
<dbReference type="SUPFAM" id="SSF81301">
    <property type="entry name" value="Nucleotidyltransferase"/>
    <property type="match status" value="1"/>
</dbReference>
<dbReference type="PROSITE" id="PS51671">
    <property type="entry name" value="ACT"/>
    <property type="match status" value="1"/>
</dbReference>
<dbReference type="PROSITE" id="PS51880">
    <property type="entry name" value="TGS"/>
    <property type="match status" value="1"/>
</dbReference>
<dbReference type="SUPFAM" id="SSF55021">
    <property type="entry name" value="ACT-like"/>
    <property type="match status" value="1"/>
</dbReference>
<dbReference type="Gene3D" id="3.30.70.260">
    <property type="match status" value="1"/>
</dbReference>
<dbReference type="InterPro" id="IPR004811">
    <property type="entry name" value="RelA/Spo_fam"/>
</dbReference>
<accession>A0A1N6SLI2</accession>
<dbReference type="GO" id="GO:0008893">
    <property type="term" value="F:guanosine-3',5'-bis(diphosphate) 3'-diphosphatase activity"/>
    <property type="evidence" value="ECO:0007669"/>
    <property type="project" value="TreeGrafter"/>
</dbReference>
<dbReference type="GO" id="GO:0015949">
    <property type="term" value="P:nucleobase-containing small molecule interconversion"/>
    <property type="evidence" value="ECO:0007669"/>
    <property type="project" value="UniProtKB-ARBA"/>
</dbReference>
<keyword evidence="11" id="KW-1185">Reference proteome</keyword>
<protein>
    <recommendedName>
        <fullName evidence="1">GTP pyrophosphokinase</fullName>
    </recommendedName>
    <alternativeName>
        <fullName evidence="4">(p)ppGpp synthase</fullName>
    </alternativeName>
    <alternativeName>
        <fullName evidence="3">ATP:GTP 3'-pyrophosphotransferase</fullName>
    </alternativeName>
    <alternativeName>
        <fullName evidence="5">ppGpp synthase I</fullName>
    </alternativeName>
</protein>
<dbReference type="Proteomes" id="UP000186895">
    <property type="component" value="Unassembled WGS sequence"/>
</dbReference>
<comment type="function">
    <text evidence="6">In eubacteria ppGpp (guanosine 3'-diphosphate 5'-diphosphate) is a mediator of the stringent response that coordinates a variety of cellular activities in response to changes in nutritional abundance.</text>
</comment>
<name>A0A1N6SLI2_9GAMM</name>
<proteinExistence type="inferred from homology"/>
<dbReference type="Gene3D" id="3.10.20.30">
    <property type="match status" value="1"/>
</dbReference>
<evidence type="ECO:0000256" key="6">
    <source>
        <dbReference type="RuleBase" id="RU003847"/>
    </source>
</evidence>
<dbReference type="Pfam" id="PF19296">
    <property type="entry name" value="RelA_AH_RIS"/>
    <property type="match status" value="1"/>
</dbReference>
<dbReference type="RefSeq" id="WP_010322374.1">
    <property type="nucleotide sequence ID" value="NZ_FTMN01000004.1"/>
</dbReference>
<dbReference type="GO" id="GO:0008728">
    <property type="term" value="F:GTP diphosphokinase activity"/>
    <property type="evidence" value="ECO:0007669"/>
    <property type="project" value="TreeGrafter"/>
</dbReference>
<dbReference type="Pfam" id="PF02824">
    <property type="entry name" value="TGS"/>
    <property type="match status" value="1"/>
</dbReference>
<evidence type="ECO:0000313" key="11">
    <source>
        <dbReference type="Proteomes" id="UP000186895"/>
    </source>
</evidence>
<reference evidence="10 11" key="1">
    <citation type="submission" date="2017-01" db="EMBL/GenBank/DDBJ databases">
        <authorList>
            <person name="Mah S.A."/>
            <person name="Swanson W.J."/>
            <person name="Moy G.W."/>
            <person name="Vacquier V.D."/>
        </authorList>
    </citation>
    <scope>NUCLEOTIDE SEQUENCE [LARGE SCALE GENOMIC DNA]</scope>
    <source>
        <strain evidence="10 11">DSM 7027</strain>
    </source>
</reference>
<dbReference type="InterPro" id="IPR033655">
    <property type="entry name" value="TGS_RelA/SpoT"/>
</dbReference>
<dbReference type="SMART" id="SM00954">
    <property type="entry name" value="RelA_SpoT"/>
    <property type="match status" value="1"/>
</dbReference>
<dbReference type="InterPro" id="IPR045865">
    <property type="entry name" value="ACT-like_dom_sf"/>
</dbReference>
<dbReference type="EMBL" id="FTMN01000004">
    <property type="protein sequence ID" value="SIQ41862.1"/>
    <property type="molecule type" value="Genomic_DNA"/>
</dbReference>
<dbReference type="NCBIfam" id="TIGR00691">
    <property type="entry name" value="spoT_relA"/>
    <property type="match status" value="1"/>
</dbReference>
<evidence type="ECO:0000256" key="2">
    <source>
        <dbReference type="ARBA" id="ARBA00025704"/>
    </source>
</evidence>
<dbReference type="GO" id="GO:0015969">
    <property type="term" value="P:guanosine tetraphosphate metabolic process"/>
    <property type="evidence" value="ECO:0007669"/>
    <property type="project" value="InterPro"/>
</dbReference>
<dbReference type="SUPFAM" id="SSF109604">
    <property type="entry name" value="HD-domain/PDEase-like"/>
    <property type="match status" value="1"/>
</dbReference>
<dbReference type="CDD" id="cd01668">
    <property type="entry name" value="TGS_RSH"/>
    <property type="match status" value="1"/>
</dbReference>
<keyword evidence="10" id="KW-0808">Transferase</keyword>
<dbReference type="Pfam" id="PF13328">
    <property type="entry name" value="HD_4"/>
    <property type="match status" value="1"/>
</dbReference>
<dbReference type="Gene3D" id="1.10.3210.10">
    <property type="entry name" value="Hypothetical protein af1432"/>
    <property type="match status" value="1"/>
</dbReference>
<evidence type="ECO:0000259" key="9">
    <source>
        <dbReference type="PROSITE" id="PS51880"/>
    </source>
</evidence>
<dbReference type="CDD" id="cd04876">
    <property type="entry name" value="ACT_RelA-SpoT"/>
    <property type="match status" value="1"/>
</dbReference>
<dbReference type="FunFam" id="3.10.20.30:FF:000002">
    <property type="entry name" value="GTP pyrophosphokinase (RelA/SpoT)"/>
    <property type="match status" value="1"/>
</dbReference>
<dbReference type="InterPro" id="IPR004095">
    <property type="entry name" value="TGS"/>
</dbReference>
<comment type="similarity">
    <text evidence="6">Belongs to the relA/spoT family.</text>
</comment>
<dbReference type="InterPro" id="IPR007685">
    <property type="entry name" value="RelA_SpoT"/>
</dbReference>
<feature type="region of interest" description="Disordered" evidence="7">
    <location>
        <begin position="577"/>
        <end position="609"/>
    </location>
</feature>
<dbReference type="PANTHER" id="PTHR21262">
    <property type="entry name" value="GUANOSINE-3',5'-BIS DIPHOSPHATE 3'-PYROPHOSPHOHYDROLASE"/>
    <property type="match status" value="1"/>
</dbReference>
<keyword evidence="10" id="KW-0418">Kinase</keyword>
<dbReference type="GO" id="GO:0042594">
    <property type="term" value="P:response to starvation"/>
    <property type="evidence" value="ECO:0007669"/>
    <property type="project" value="TreeGrafter"/>
</dbReference>
<evidence type="ECO:0000256" key="3">
    <source>
        <dbReference type="ARBA" id="ARBA00029754"/>
    </source>
</evidence>
<dbReference type="Pfam" id="PF13291">
    <property type="entry name" value="ACT_4"/>
    <property type="match status" value="1"/>
</dbReference>
<comment type="pathway">
    <text evidence="2">Purine metabolism.</text>
</comment>
<dbReference type="GO" id="GO:0005886">
    <property type="term" value="C:plasma membrane"/>
    <property type="evidence" value="ECO:0007669"/>
    <property type="project" value="TreeGrafter"/>
</dbReference>
<feature type="domain" description="ACT" evidence="8">
    <location>
        <begin position="680"/>
        <end position="755"/>
    </location>
</feature>
<evidence type="ECO:0000313" key="10">
    <source>
        <dbReference type="EMBL" id="SIQ41862.1"/>
    </source>
</evidence>
<evidence type="ECO:0000256" key="1">
    <source>
        <dbReference type="ARBA" id="ARBA00019852"/>
    </source>
</evidence>
<dbReference type="PANTHER" id="PTHR21262:SF31">
    <property type="entry name" value="GTP PYROPHOSPHOKINASE"/>
    <property type="match status" value="1"/>
</dbReference>
<gene>
    <name evidence="10" type="ORF">SAMN05421647_104338</name>
</gene>
<evidence type="ECO:0000256" key="7">
    <source>
        <dbReference type="SAM" id="MobiDB-lite"/>
    </source>
</evidence>
<dbReference type="Gene3D" id="3.30.460.10">
    <property type="entry name" value="Beta Polymerase, domain 2"/>
    <property type="match status" value="1"/>
</dbReference>
<dbReference type="InterPro" id="IPR012675">
    <property type="entry name" value="Beta-grasp_dom_sf"/>
</dbReference>
<dbReference type="STRING" id="49186.SAMN05421647_104338"/>
<dbReference type="eggNOG" id="COG0317">
    <property type="taxonomic scope" value="Bacteria"/>
</dbReference>
<dbReference type="GO" id="GO:0016301">
    <property type="term" value="F:kinase activity"/>
    <property type="evidence" value="ECO:0007669"/>
    <property type="project" value="UniProtKB-KW"/>
</dbReference>
<dbReference type="InterPro" id="IPR045600">
    <property type="entry name" value="RelA/SpoT_AH_RIS"/>
</dbReference>
<dbReference type="Pfam" id="PF04607">
    <property type="entry name" value="RelA_SpoT"/>
    <property type="match status" value="1"/>
</dbReference>
<dbReference type="AlphaFoldDB" id="A0A1N6SLI2"/>
<dbReference type="NCBIfam" id="NF008124">
    <property type="entry name" value="PRK10872.1"/>
    <property type="match status" value="1"/>
</dbReference>